<feature type="DNA-binding region" description="Homeobox" evidence="4">
    <location>
        <begin position="705"/>
        <end position="767"/>
    </location>
</feature>
<keyword evidence="3 4" id="KW-0539">Nucleus</keyword>
<evidence type="ECO:0000256" key="5">
    <source>
        <dbReference type="SAM" id="MobiDB-lite"/>
    </source>
</evidence>
<reference evidence="7 8" key="1">
    <citation type="submission" date="2020-06" db="EMBL/GenBank/DDBJ databases">
        <authorList>
            <person name="Li R."/>
            <person name="Bekaert M."/>
        </authorList>
    </citation>
    <scope>NUCLEOTIDE SEQUENCE [LARGE SCALE GENOMIC DNA]</scope>
    <source>
        <strain evidence="8">wild</strain>
    </source>
</reference>
<feature type="compositionally biased region" description="Basic and acidic residues" evidence="5">
    <location>
        <begin position="46"/>
        <end position="61"/>
    </location>
</feature>
<feature type="domain" description="Homeobox" evidence="6">
    <location>
        <begin position="790"/>
        <end position="853"/>
    </location>
</feature>
<dbReference type="Pfam" id="PF05920">
    <property type="entry name" value="Homeobox_KN"/>
    <property type="match status" value="2"/>
</dbReference>
<keyword evidence="2 4" id="KW-0371">Homeobox</keyword>
<dbReference type="Pfam" id="PF26251">
    <property type="entry name" value="TPR_TRAPPC9-Trs120"/>
    <property type="match status" value="1"/>
</dbReference>
<dbReference type="InterPro" id="IPR058565">
    <property type="entry name" value="Ig_TRAPPC9_Trs120_1st"/>
</dbReference>
<dbReference type="OrthoDB" id="27962at2759"/>
<dbReference type="EMBL" id="CACVKT020003992">
    <property type="protein sequence ID" value="CAC5387201.1"/>
    <property type="molecule type" value="Genomic_DNA"/>
</dbReference>
<feature type="region of interest" description="Disordered" evidence="5">
    <location>
        <begin position="664"/>
        <end position="710"/>
    </location>
</feature>
<dbReference type="PANTHER" id="PTHR21512">
    <property type="entry name" value="TRAFFICKING PROTEIN PARTICLE COMPLEX SUBUNIT 9"/>
    <property type="match status" value="1"/>
</dbReference>
<dbReference type="GO" id="GO:0005634">
    <property type="term" value="C:nucleus"/>
    <property type="evidence" value="ECO:0007669"/>
    <property type="project" value="UniProtKB-SubCell"/>
</dbReference>
<organism evidence="7 8">
    <name type="scientific">Mytilus coruscus</name>
    <name type="common">Sea mussel</name>
    <dbReference type="NCBI Taxonomy" id="42192"/>
    <lineage>
        <taxon>Eukaryota</taxon>
        <taxon>Metazoa</taxon>
        <taxon>Spiralia</taxon>
        <taxon>Lophotrochozoa</taxon>
        <taxon>Mollusca</taxon>
        <taxon>Bivalvia</taxon>
        <taxon>Autobranchia</taxon>
        <taxon>Pteriomorphia</taxon>
        <taxon>Mytilida</taxon>
        <taxon>Mytiloidea</taxon>
        <taxon>Mytilidae</taxon>
        <taxon>Mytilinae</taxon>
        <taxon>Mytilus</taxon>
    </lineage>
</organism>
<dbReference type="PANTHER" id="PTHR21512:SF5">
    <property type="entry name" value="TRAFFICKING PROTEIN PARTICLE COMPLEX SUBUNIT 9"/>
    <property type="match status" value="1"/>
</dbReference>
<evidence type="ECO:0000313" key="8">
    <source>
        <dbReference type="Proteomes" id="UP000507470"/>
    </source>
</evidence>
<dbReference type="InterPro" id="IPR009057">
    <property type="entry name" value="Homeodomain-like_sf"/>
</dbReference>
<proteinExistence type="predicted"/>
<dbReference type="SUPFAM" id="SSF46689">
    <property type="entry name" value="Homeodomain-like"/>
    <property type="match status" value="2"/>
</dbReference>
<keyword evidence="1 4" id="KW-0238">DNA-binding</keyword>
<dbReference type="GO" id="GO:0006355">
    <property type="term" value="P:regulation of DNA-templated transcription"/>
    <property type="evidence" value="ECO:0007669"/>
    <property type="project" value="InterPro"/>
</dbReference>
<feature type="compositionally biased region" description="Polar residues" evidence="5">
    <location>
        <begin position="20"/>
        <end position="37"/>
    </location>
</feature>
<feature type="DNA-binding region" description="Homeobox" evidence="4">
    <location>
        <begin position="792"/>
        <end position="854"/>
    </location>
</feature>
<dbReference type="InterPro" id="IPR058564">
    <property type="entry name" value="TPR_TRAPPC9_Trs120"/>
</dbReference>
<dbReference type="PROSITE" id="PS50071">
    <property type="entry name" value="HOMEOBOX_2"/>
    <property type="match status" value="2"/>
</dbReference>
<feature type="region of interest" description="Disordered" evidence="5">
    <location>
        <begin position="528"/>
        <end position="581"/>
    </location>
</feature>
<keyword evidence="8" id="KW-1185">Reference proteome</keyword>
<dbReference type="CDD" id="cd00086">
    <property type="entry name" value="homeodomain"/>
    <property type="match status" value="2"/>
</dbReference>
<dbReference type="GO" id="GO:0003677">
    <property type="term" value="F:DNA binding"/>
    <property type="evidence" value="ECO:0007669"/>
    <property type="project" value="UniProtKB-UniRule"/>
</dbReference>
<sequence length="1657" mass="186819">MNRDGSPLSEEDKRKFLKSGKTSPVHSEDSGVTSDLSPTEVCGEVDCTKDNKMQNDPEMSGRPHSNSLTKESTGAEVVFFPCIDECPDLEEKLKEFVSSIFFVLDGKRLTGHLKELIECSLFVLHLRKKTMLVWILIQTCFEGLCSASVILVYPRVKNPTLRRVESMSIKPGSSMGKETKIRAGVLKHNYTTNGLQELADPVVKTALNPADIIDKYRECILNYSKFKLAAVIELEACLKACRFLIQQRVSFDVHVQKLKLSHLRVYLERYCTMDYQSFYSTPYRPQRVSSSSSPYLYDGLASTPERPVFLSPSTLLQSANRPGFNTSPLYTGFQSPLGYSPSYLSPLHQHQPLDLSNSIEKLKPNRISAFSSPNDSLYLQRLKSNPMFQDLQTLLVQECLHMQVPTNLINTSWNSTSLKVPGIVDNGATVYSLHLKLQERLLSLRTDPTVTSKALELEADYSCEVGKIEVSRYQGLCSAGTSESARQKVNSTCDEKRLGLIKEVHRHVDTLVRRLNANDSGLCAVVNSPGSRCSSRSGSDRCSPDIPSQDSGILSDESLPEFPSTNKTESGHIFSQKPATSIDNSNASVNFSAVRHLQFNKQTVSDWITSPENIIPVTSPDSTHQGISSTVIIQRETTKNGSLHMDLNNLKECRSNLKCLSDRKSFDGQNNNVDTSPEGISKAQNLKEKVQDNHDIEKKSPKNQKDSKNRLLTPEATIVLTNWYDAHLRYPYPSDLEVKQLSDDSGLSEKQVKKWMANKRVRCFNTLSISGNQHPIKLKYKGKGKQQQNENARPNYQQLTIEARDILNQWYEGHHYDPYPLDEEKEELAEKCGISVGQIRSWFANKRSRANNTRKQIPNYFIEKFPEYTPHVHMKLLQAADFLQNVVYINIQSTDEDKIDRYCTLSQLYSQLGFLRKAAFFRRIAAMQCVTPQNPRPNWQQCYHLMMQSLEGYKLIFDIKDIPDVPTYGWPIVQYRVLNELIYSAKRMGNIPLAIRHSTFLLQTLHKHLSCPEKSEIVSSLESLTARCEGTTQALALDNGVILPPLPLTEIPHVRSFRLVPAAPHLEPVKIVSKSASAEKDLFIYTPLSIGSNSTPEKTNKVDFRWVAKDLCEVHLQVFNPMPEELKITQMGLLIEGVEMEMYPSNPVIPAESGPYLVKMLCRPKSHGELNILGYTTLVYGVHSNCRLKDIPHLHETQSKVEIIPPLPNVQVKSSFPQSAMFITESDGANVVTTASASLYAGQSEECLITVHNTSVQPVERVQVKLRCKSEEKMYFSKIFNWCSDNVESQLSIQLFSFLFAVYFSKIFNWCSDNIESQLPIQSSKKMCFSVCVSGHSDFLLSSFSKHSSTSGSEVSENTSAVIKDTVVHKCFETTLQIQYSGGEGLKSGFCRICSIAFTVDILPSVIFVNWDVLPAESPDHCVLVFDVKNVSGHQIEVQYTTDQNVILELEEVRRVSVQVERCIFPPEPEPSVDLKNTVIKHIGHSNHYSQFLASFVDIRWNIPSETCCGKASIEHLKWTNEQLELISVSRVSWDIRINDEMYTDTCNPEVLVGRLMLLDVNLTLKEDLEASEGELEVSCCSKVNCEIDSMCTLMGTDSLLVPNVDVSSALKFSTSFLFHVSGHYTLDVKFTVRRTNTESIVFKCYKILLIVDEEDR</sequence>
<evidence type="ECO:0000313" key="7">
    <source>
        <dbReference type="EMBL" id="CAC5387201.1"/>
    </source>
</evidence>
<dbReference type="Pfam" id="PF26254">
    <property type="entry name" value="Ig_TRAPPC9-Trs120_1st"/>
    <property type="match status" value="1"/>
</dbReference>
<dbReference type="Proteomes" id="UP000507470">
    <property type="component" value="Unassembled WGS sequence"/>
</dbReference>
<feature type="compositionally biased region" description="Low complexity" evidence="5">
    <location>
        <begin position="528"/>
        <end position="537"/>
    </location>
</feature>
<dbReference type="Gene3D" id="1.10.10.60">
    <property type="entry name" value="Homeodomain-like"/>
    <property type="match status" value="2"/>
</dbReference>
<dbReference type="InterPro" id="IPR013935">
    <property type="entry name" value="Trs120_TRAPPC9"/>
</dbReference>
<dbReference type="InterPro" id="IPR001356">
    <property type="entry name" value="HD"/>
</dbReference>
<protein>
    <submittedName>
        <fullName evidence="7">TRAPPC9</fullName>
    </submittedName>
</protein>
<evidence type="ECO:0000256" key="1">
    <source>
        <dbReference type="ARBA" id="ARBA00023125"/>
    </source>
</evidence>
<dbReference type="GO" id="GO:0005802">
    <property type="term" value="C:trans-Golgi network"/>
    <property type="evidence" value="ECO:0007669"/>
    <property type="project" value="TreeGrafter"/>
</dbReference>
<name>A0A6J8BVE3_MYTCO</name>
<evidence type="ECO:0000259" key="6">
    <source>
        <dbReference type="PROSITE" id="PS50071"/>
    </source>
</evidence>
<dbReference type="SMART" id="SM00389">
    <property type="entry name" value="HOX"/>
    <property type="match status" value="2"/>
</dbReference>
<accession>A0A6J8BVE3</accession>
<gene>
    <name evidence="7" type="ORF">MCOR_22566</name>
</gene>
<evidence type="ECO:0000256" key="4">
    <source>
        <dbReference type="PROSITE-ProRule" id="PRU00108"/>
    </source>
</evidence>
<feature type="compositionally biased region" description="Basic and acidic residues" evidence="5">
    <location>
        <begin position="685"/>
        <end position="709"/>
    </location>
</feature>
<evidence type="ECO:0000256" key="2">
    <source>
        <dbReference type="ARBA" id="ARBA00023155"/>
    </source>
</evidence>
<comment type="subcellular location">
    <subcellularLocation>
        <location evidence="4">Nucleus</location>
    </subcellularLocation>
</comment>
<feature type="region of interest" description="Disordered" evidence="5">
    <location>
        <begin position="1"/>
        <end position="69"/>
    </location>
</feature>
<dbReference type="InterPro" id="IPR008422">
    <property type="entry name" value="KN_HD"/>
</dbReference>
<evidence type="ECO:0000256" key="3">
    <source>
        <dbReference type="ARBA" id="ARBA00023242"/>
    </source>
</evidence>
<feature type="domain" description="Homeobox" evidence="6">
    <location>
        <begin position="703"/>
        <end position="766"/>
    </location>
</feature>